<accession>A0A840DTK5</accession>
<name>A0A840DTK5_9BACL</name>
<keyword evidence="2" id="KW-1185">Reference proteome</keyword>
<dbReference type="SUPFAM" id="SSF51445">
    <property type="entry name" value="(Trans)glycosidases"/>
    <property type="match status" value="1"/>
</dbReference>
<dbReference type="InterPro" id="IPR017853">
    <property type="entry name" value="GH"/>
</dbReference>
<dbReference type="Proteomes" id="UP000559598">
    <property type="component" value="Unassembled WGS sequence"/>
</dbReference>
<gene>
    <name evidence="1" type="ORF">GGR02_002666</name>
</gene>
<dbReference type="EMBL" id="JACIDE010000021">
    <property type="protein sequence ID" value="MBB4074872.1"/>
    <property type="molecule type" value="Genomic_DNA"/>
</dbReference>
<evidence type="ECO:0000313" key="1">
    <source>
        <dbReference type="EMBL" id="MBB4074872.1"/>
    </source>
</evidence>
<protein>
    <submittedName>
        <fullName evidence="1">Uncharacterized protein</fullName>
    </submittedName>
</protein>
<sequence>MKERRVTRILLLYLLLLLALVSSPYWLWQLKPAKPLNLLIMDKTVPDATYREHKGLVWLLSQQKYVFSDGTPYDLANDYVGFVPKKNGEYAVRQLPRSLSRYDAVYVADTYGVYEEEFLKNDKTGKRSAKIYGGLTEKEVNALHQFVMAGGKTLLAEFNSFAHPTPINVRKQFYSLLNVEWSGWIGRYFPNLQSREVPVWVKDNYEKQYGRPFRFRGAGIVLVDENDRLVVLDRQMIGKKGVTFSTTKAGEAQLGEQITTPYSYWFDIVTPLNPNEVLATYTLSLSARGEDTLRALGLPTKFPAVVHHTNRVYNAYYFCGDYADEAEVPDIYETVGFTTWRKWMATDSPDNASSFYWKAYVPMMTEILQNITKPHNTLKATVQTPKVDGIHLAGTVGKDYLQIYRNGKWTNLLIKGVNMGISKPGAFPGETAITKEQYFRWFKQIGAMGANAVRIYTIHPPAFYEAFYEYNQIAARPLYLFHGVWVNEETLLRTNDAFAKANTDEFATEIKRTIDIVHGKANVPKRRGHASGAYRYDISPYVLGWIFGIEWDPTVVKATNDKHKGLVDYKGTYIQTEKAQPFEIWLAQMIDEAIDYETKTYHWQRPVSFTNWVTTDLLTHPSEPLEKEDMVTVNPNVMKKTTNLHSGLFASYHIYPYYPDFLNYEKKYVDYIDHRGQKNNYAGYLHDMKQAHDMPVLVAEFGVPSSRGMTHRNVYGMNQGFHSEKEQGEIDGKLFEDIVQEKMAGGLVFVWQDEWFKRTWNTMDYDDPNRRPFWSNAQTNEQQFGLLSFDPGKDATDMIKVDGRAQDWAFTEGTQAFREKGRALYVTSDERYVYLRIDTTIATNKTTYVLFNTIPNQGQSRILHVPNVKTSDIDFILEIKGTTEARLWVDSYYDTFYYHYGHLLHMIKEAPYAKKKDNGVYHPIRLTLNKQLDVGGKKVPFQSYETGVFRFGTANPEDKNYDSLTDISVNAKRTMYEIRIPWLLLNIKDPSTREAMGDVWSGGLTSNVHLDGIRIGLYETDGKTSFAYPTLQNDALPANQFYHYQWQPWEEPVYHERLKQSYEELKKVFEREGD</sequence>
<reference evidence="1 2" key="1">
    <citation type="submission" date="2020-08" db="EMBL/GenBank/DDBJ databases">
        <title>Genomic Encyclopedia of Type Strains, Phase IV (KMG-IV): sequencing the most valuable type-strain genomes for metagenomic binning, comparative biology and taxonomic classification.</title>
        <authorList>
            <person name="Goeker M."/>
        </authorList>
    </citation>
    <scope>NUCLEOTIDE SEQUENCE [LARGE SCALE GENOMIC DNA]</scope>
    <source>
        <strain evidence="1 2">DSM 17075</strain>
    </source>
</reference>
<dbReference type="Gene3D" id="3.20.20.80">
    <property type="entry name" value="Glycosidases"/>
    <property type="match status" value="2"/>
</dbReference>
<organism evidence="1 2">
    <name type="scientific">Anoxybacteroides voinovskiense</name>
    <dbReference type="NCBI Taxonomy" id="230470"/>
    <lineage>
        <taxon>Bacteria</taxon>
        <taxon>Bacillati</taxon>
        <taxon>Bacillota</taxon>
        <taxon>Bacilli</taxon>
        <taxon>Bacillales</taxon>
        <taxon>Anoxybacillaceae</taxon>
        <taxon>Anoxybacteroides</taxon>
    </lineage>
</organism>
<evidence type="ECO:0000313" key="2">
    <source>
        <dbReference type="Proteomes" id="UP000559598"/>
    </source>
</evidence>
<dbReference type="RefSeq" id="WP_183185438.1">
    <property type="nucleotide sequence ID" value="NZ_BMNP01000021.1"/>
</dbReference>
<proteinExistence type="predicted"/>
<dbReference type="AlphaFoldDB" id="A0A840DTK5"/>
<comment type="caution">
    <text evidence="1">The sequence shown here is derived from an EMBL/GenBank/DDBJ whole genome shotgun (WGS) entry which is preliminary data.</text>
</comment>